<reference evidence="8" key="1">
    <citation type="submission" date="2021-01" db="EMBL/GenBank/DDBJ databases">
        <authorList>
            <person name="Corre E."/>
            <person name="Pelletier E."/>
            <person name="Niang G."/>
            <person name="Scheremetjew M."/>
            <person name="Finn R."/>
            <person name="Kale V."/>
            <person name="Holt S."/>
            <person name="Cochrane G."/>
            <person name="Meng A."/>
            <person name="Brown T."/>
            <person name="Cohen L."/>
        </authorList>
    </citation>
    <scope>NUCLEOTIDE SEQUENCE</scope>
    <source>
        <strain evidence="8">CCMP1413</strain>
    </source>
</reference>
<dbReference type="GO" id="GO:0031514">
    <property type="term" value="C:motile cilium"/>
    <property type="evidence" value="ECO:0007669"/>
    <property type="project" value="TreeGrafter"/>
</dbReference>
<evidence type="ECO:0000256" key="6">
    <source>
        <dbReference type="ARBA" id="ARBA00023273"/>
    </source>
</evidence>
<dbReference type="InterPro" id="IPR022088">
    <property type="entry name" value="Intraflagellar_transp_cmplxB"/>
</dbReference>
<dbReference type="PANTHER" id="PTHR13376">
    <property type="entry name" value="INTRAFLAGELLAR TRANSPORT PROTEIN 46 HOMOLOG"/>
    <property type="match status" value="1"/>
</dbReference>
<dbReference type="GO" id="GO:0060271">
    <property type="term" value="P:cilium assembly"/>
    <property type="evidence" value="ECO:0007669"/>
    <property type="project" value="TreeGrafter"/>
</dbReference>
<gene>
    <name evidence="8" type="ORF">PCOL08062_LOCUS6850</name>
</gene>
<evidence type="ECO:0000256" key="1">
    <source>
        <dbReference type="ARBA" id="ARBA00004120"/>
    </source>
</evidence>
<comment type="subcellular location">
    <subcellularLocation>
        <location evidence="1">Cytoplasm</location>
        <location evidence="1">Cytoskeleton</location>
        <location evidence="1">Cilium basal body</location>
    </subcellularLocation>
</comment>
<evidence type="ECO:0000256" key="7">
    <source>
        <dbReference type="SAM" id="MobiDB-lite"/>
    </source>
</evidence>
<evidence type="ECO:0000256" key="4">
    <source>
        <dbReference type="ARBA" id="ARBA00023069"/>
    </source>
</evidence>
<dbReference type="GO" id="GO:0030992">
    <property type="term" value="C:intraciliary transport particle B"/>
    <property type="evidence" value="ECO:0007669"/>
    <property type="project" value="TreeGrafter"/>
</dbReference>
<organism evidence="8">
    <name type="scientific">Prasinoderma coloniale</name>
    <dbReference type="NCBI Taxonomy" id="156133"/>
    <lineage>
        <taxon>Eukaryota</taxon>
        <taxon>Viridiplantae</taxon>
        <taxon>Prasinodermophyta</taxon>
        <taxon>Prasinodermophyceae</taxon>
        <taxon>Prasinodermales</taxon>
        <taxon>Prasinodermaceae</taxon>
        <taxon>Prasinoderma</taxon>
    </lineage>
</organism>
<evidence type="ECO:0000256" key="2">
    <source>
        <dbReference type="ARBA" id="ARBA00007700"/>
    </source>
</evidence>
<feature type="compositionally biased region" description="Acidic residues" evidence="7">
    <location>
        <begin position="1"/>
        <end position="13"/>
    </location>
</feature>
<keyword evidence="5" id="KW-0206">Cytoskeleton</keyword>
<feature type="compositionally biased region" description="Acidic residues" evidence="7">
    <location>
        <begin position="36"/>
        <end position="45"/>
    </location>
</feature>
<proteinExistence type="inferred from homology"/>
<keyword evidence="6" id="KW-0966">Cell projection</keyword>
<dbReference type="GO" id="GO:0042073">
    <property type="term" value="P:intraciliary transport"/>
    <property type="evidence" value="ECO:0007669"/>
    <property type="project" value="InterPro"/>
</dbReference>
<evidence type="ECO:0000313" key="8">
    <source>
        <dbReference type="EMBL" id="CAD8240917.1"/>
    </source>
</evidence>
<feature type="compositionally biased region" description="Gly residues" evidence="7">
    <location>
        <begin position="121"/>
        <end position="135"/>
    </location>
</feature>
<evidence type="ECO:0000256" key="5">
    <source>
        <dbReference type="ARBA" id="ARBA00023212"/>
    </source>
</evidence>
<evidence type="ECO:0008006" key="9">
    <source>
        <dbReference type="Google" id="ProtNLM"/>
    </source>
</evidence>
<dbReference type="EMBL" id="HBDZ01008974">
    <property type="protein sequence ID" value="CAD8240917.1"/>
    <property type="molecule type" value="Transcribed_RNA"/>
</dbReference>
<dbReference type="Pfam" id="PF12317">
    <property type="entry name" value="IFT46_B_C"/>
    <property type="match status" value="1"/>
</dbReference>
<feature type="region of interest" description="Disordered" evidence="7">
    <location>
        <begin position="1"/>
        <end position="143"/>
    </location>
</feature>
<protein>
    <recommendedName>
        <fullName evidence="9">Intraflagellar transport protein 46 homolog</fullName>
    </recommendedName>
</protein>
<keyword evidence="4" id="KW-0969">Cilium</keyword>
<sequence>MADDEFEYDDEEFYGSSRPAGGDDDMKVVQNQPHDEEYELSDDSSEQSLAGGEMPGSSGAQQDELGGGGGGDFDRDPRMGSAGLGPGSAASSPREEHGMHGTMAVGARGGSSLDDGHGSNVDGGMGGVGGNGGAPPGAYDPAEFADLDAPEDVKEILQYIGRYKPTVVDLETQLKPFVPDYIPAVGDIDGFLKVPRPDGQPDYLGLKTLDEPAAKQSNPTVLNLQLRAASKQASAGPQRVGSIADASRNAPKIKEWVASVERMHRDTGAASATVAYRRPMPDVETLMQEWPPEFERMLRQVRLPDAEVDLDLTTLAGLVCNLVDIPVHGNVVESLHVLFTLFHEFKSNPHFAKRAADGY</sequence>
<dbReference type="PANTHER" id="PTHR13376:SF0">
    <property type="entry name" value="INTRAFLAGELLAR TRANSPORT PROTEIN 46 HOMOLOG"/>
    <property type="match status" value="1"/>
</dbReference>
<evidence type="ECO:0000256" key="3">
    <source>
        <dbReference type="ARBA" id="ARBA00022490"/>
    </source>
</evidence>
<dbReference type="GO" id="GO:0005815">
    <property type="term" value="C:microtubule organizing center"/>
    <property type="evidence" value="ECO:0007669"/>
    <property type="project" value="TreeGrafter"/>
</dbReference>
<dbReference type="AlphaFoldDB" id="A0A7R9Y1L6"/>
<accession>A0A7R9Y1L6</accession>
<name>A0A7R9Y1L6_9VIRI</name>
<comment type="similarity">
    <text evidence="2">Belongs to the IFT46 family.</text>
</comment>
<keyword evidence="3" id="KW-0963">Cytoplasm</keyword>